<feature type="binding site" evidence="9">
    <location>
        <position position="96"/>
    </location>
    <ligand>
        <name>Zn(2+)</name>
        <dbReference type="ChEBI" id="CHEBI:29105"/>
    </ligand>
</feature>
<evidence type="ECO:0000256" key="1">
    <source>
        <dbReference type="ARBA" id="ARBA00004394"/>
    </source>
</evidence>
<keyword evidence="9" id="KW-0862">Zinc</keyword>
<keyword evidence="6" id="KW-0333">Golgi apparatus</keyword>
<keyword evidence="7" id="KW-0472">Membrane</keyword>
<dbReference type="PANTHER" id="PTHR12893">
    <property type="entry name" value="GOLGI REASSEMBLY STACKING PROTEIN GRASP"/>
    <property type="match status" value="1"/>
</dbReference>
<keyword evidence="9" id="KW-0479">Metal-binding</keyword>
<reference evidence="11" key="1">
    <citation type="submission" date="2025-08" db="UniProtKB">
        <authorList>
            <consortium name="Ensembl"/>
        </authorList>
    </citation>
    <scope>IDENTIFICATION</scope>
</reference>
<keyword evidence="8" id="KW-0449">Lipoprotein</keyword>
<evidence type="ECO:0000256" key="5">
    <source>
        <dbReference type="ARBA" id="ARBA00022737"/>
    </source>
</evidence>
<evidence type="ECO:0000256" key="3">
    <source>
        <dbReference type="ARBA" id="ARBA00022553"/>
    </source>
</evidence>
<evidence type="ECO:0000256" key="4">
    <source>
        <dbReference type="ARBA" id="ARBA00022707"/>
    </source>
</evidence>
<evidence type="ECO:0000259" key="10">
    <source>
        <dbReference type="PROSITE" id="PS51865"/>
    </source>
</evidence>
<comment type="subcellular location">
    <subcellularLocation>
        <location evidence="1">Golgi apparatus membrane</location>
    </subcellularLocation>
</comment>
<feature type="binding site" evidence="9">
    <location>
        <position position="13"/>
    </location>
    <ligand>
        <name>Zn(2+)</name>
        <dbReference type="ChEBI" id="CHEBI:29105"/>
    </ligand>
</feature>
<feature type="domain" description="PDZ GRASP-type" evidence="10">
    <location>
        <begin position="8"/>
        <end position="98"/>
    </location>
</feature>
<evidence type="ECO:0000256" key="6">
    <source>
        <dbReference type="ARBA" id="ARBA00023034"/>
    </source>
</evidence>
<dbReference type="InterPro" id="IPR024958">
    <property type="entry name" value="GRASP_PDZ"/>
</dbReference>
<dbReference type="GeneTree" id="ENSGT00390000008686"/>
<accession>A0A3Q2YWB6</accession>
<keyword evidence="4" id="KW-0519">Myristate</keyword>
<dbReference type="SUPFAM" id="SSF50156">
    <property type="entry name" value="PDZ domain-like"/>
    <property type="match status" value="2"/>
</dbReference>
<dbReference type="OMA" id="ICIHIAS"/>
<keyword evidence="3" id="KW-0597">Phosphoprotein</keyword>
<evidence type="ECO:0000256" key="9">
    <source>
        <dbReference type="PIRSR" id="PIRSR607583-1"/>
    </source>
</evidence>
<keyword evidence="12" id="KW-1185">Reference proteome</keyword>
<sequence length="288" mass="31771">RKQQHHYSLPGGHDIQDSSPAFKAGLEPFFDFIISIGNTRLSKEGNLLKDLLKANAEKAVKLQVYNIKSQRVRELEVTPGNMWGGQGLLGASVRFCSFEGAAENVWHVLDVEANSPAASAGLLAHVDFIVGADQLLQSSDDFFSLIEANEGKRLKLLVYNTESERCREVVVMPNGAWGGEGSLGCGIGYGYLHRIPIRSLPASVPPPETDDKQFFECGRSVRILTAQSTISGIYCSASLPFFSNLLICIHIASHHVFTLDCESFIQMTVIDFNNAWEKSNKYYSLNLL</sequence>
<keyword evidence="5" id="KW-0677">Repeat</keyword>
<dbReference type="FunFam" id="2.30.42.10:FF:000056">
    <property type="entry name" value="Golgi reassembly-stacking protein 2 isoform 1"/>
    <property type="match status" value="1"/>
</dbReference>
<dbReference type="GO" id="GO:0000139">
    <property type="term" value="C:Golgi membrane"/>
    <property type="evidence" value="ECO:0007669"/>
    <property type="project" value="UniProtKB-SubCell"/>
</dbReference>
<dbReference type="InterPro" id="IPR036034">
    <property type="entry name" value="PDZ_sf"/>
</dbReference>
<dbReference type="Gene3D" id="2.30.42.10">
    <property type="match status" value="2"/>
</dbReference>
<dbReference type="InterPro" id="IPR007583">
    <property type="entry name" value="GRASP55_65"/>
</dbReference>
<reference evidence="11" key="2">
    <citation type="submission" date="2025-09" db="UniProtKB">
        <authorList>
            <consortium name="Ensembl"/>
        </authorList>
    </citation>
    <scope>IDENTIFICATION</scope>
</reference>
<protein>
    <recommendedName>
        <fullName evidence="10">PDZ GRASP-type domain-containing protein</fullName>
    </recommendedName>
</protein>
<dbReference type="Pfam" id="PF04495">
    <property type="entry name" value="GRASP55_65"/>
    <property type="match status" value="1"/>
</dbReference>
<dbReference type="Proteomes" id="UP000264820">
    <property type="component" value="Unplaced"/>
</dbReference>
<feature type="domain" description="PDZ GRASP-type" evidence="10">
    <location>
        <begin position="104"/>
        <end position="192"/>
    </location>
</feature>
<dbReference type="GO" id="GO:0007030">
    <property type="term" value="P:Golgi organization"/>
    <property type="evidence" value="ECO:0007669"/>
    <property type="project" value="TreeGrafter"/>
</dbReference>
<dbReference type="Ensembl" id="ENSHCOT00000015135.1">
    <property type="protein sequence ID" value="ENSHCOP00000023177.1"/>
    <property type="gene ID" value="ENSHCOG00000011507.1"/>
</dbReference>
<dbReference type="GO" id="GO:0046872">
    <property type="term" value="F:metal ion binding"/>
    <property type="evidence" value="ECO:0007669"/>
    <property type="project" value="UniProtKB-KW"/>
</dbReference>
<dbReference type="STRING" id="109280.ENSHCOP00000023177"/>
<evidence type="ECO:0000256" key="2">
    <source>
        <dbReference type="ARBA" id="ARBA00007144"/>
    </source>
</evidence>
<evidence type="ECO:0000313" key="11">
    <source>
        <dbReference type="Ensembl" id="ENSHCOP00000023177.1"/>
    </source>
</evidence>
<evidence type="ECO:0000256" key="7">
    <source>
        <dbReference type="ARBA" id="ARBA00023136"/>
    </source>
</evidence>
<dbReference type="AlphaFoldDB" id="A0A3Q2YWB6"/>
<organism evidence="11 12">
    <name type="scientific">Hippocampus comes</name>
    <name type="common">Tiger tail seahorse</name>
    <dbReference type="NCBI Taxonomy" id="109280"/>
    <lineage>
        <taxon>Eukaryota</taxon>
        <taxon>Metazoa</taxon>
        <taxon>Chordata</taxon>
        <taxon>Craniata</taxon>
        <taxon>Vertebrata</taxon>
        <taxon>Euteleostomi</taxon>
        <taxon>Actinopterygii</taxon>
        <taxon>Neopterygii</taxon>
        <taxon>Teleostei</taxon>
        <taxon>Neoteleostei</taxon>
        <taxon>Acanthomorphata</taxon>
        <taxon>Syngnathiaria</taxon>
        <taxon>Syngnathiformes</taxon>
        <taxon>Syngnathoidei</taxon>
        <taxon>Syngnathidae</taxon>
        <taxon>Hippocampus</taxon>
    </lineage>
</organism>
<comment type="similarity">
    <text evidence="2">Belongs to the GORASP family.</text>
</comment>
<name>A0A3Q2YWB6_HIPCM</name>
<dbReference type="PANTHER" id="PTHR12893:SF1">
    <property type="entry name" value="GOLGI REASSEMBLY-STACKING PROTEIN 2"/>
    <property type="match status" value="1"/>
</dbReference>
<evidence type="ECO:0000256" key="8">
    <source>
        <dbReference type="ARBA" id="ARBA00023288"/>
    </source>
</evidence>
<dbReference type="PROSITE" id="PS51865">
    <property type="entry name" value="PDZ_GRASP"/>
    <property type="match status" value="2"/>
</dbReference>
<proteinExistence type="inferred from homology"/>
<dbReference type="FunFam" id="2.30.42.10:FF:000026">
    <property type="entry name" value="Golgi reassembly stacking protein 2"/>
    <property type="match status" value="1"/>
</dbReference>
<evidence type="ECO:0000313" key="12">
    <source>
        <dbReference type="Proteomes" id="UP000264820"/>
    </source>
</evidence>